<dbReference type="EMBL" id="CM023486">
    <property type="protein sequence ID" value="KAH6929158.1"/>
    <property type="molecule type" value="Genomic_DNA"/>
</dbReference>
<evidence type="ECO:0000313" key="1">
    <source>
        <dbReference type="EMBL" id="KAH6929158.1"/>
    </source>
</evidence>
<reference evidence="1" key="1">
    <citation type="submission" date="2020-05" db="EMBL/GenBank/DDBJ databases">
        <title>Large-scale comparative analyses of tick genomes elucidate their genetic diversity and vector capacities.</title>
        <authorList>
            <person name="Jia N."/>
            <person name="Wang J."/>
            <person name="Shi W."/>
            <person name="Du L."/>
            <person name="Sun Y."/>
            <person name="Zhan W."/>
            <person name="Jiang J."/>
            <person name="Wang Q."/>
            <person name="Zhang B."/>
            <person name="Ji P."/>
            <person name="Sakyi L.B."/>
            <person name="Cui X."/>
            <person name="Yuan T."/>
            <person name="Jiang B."/>
            <person name="Yang W."/>
            <person name="Lam T.T.-Y."/>
            <person name="Chang Q."/>
            <person name="Ding S."/>
            <person name="Wang X."/>
            <person name="Zhu J."/>
            <person name="Ruan X."/>
            <person name="Zhao L."/>
            <person name="Wei J."/>
            <person name="Que T."/>
            <person name="Du C."/>
            <person name="Cheng J."/>
            <person name="Dai P."/>
            <person name="Han X."/>
            <person name="Huang E."/>
            <person name="Gao Y."/>
            <person name="Liu J."/>
            <person name="Shao H."/>
            <person name="Ye R."/>
            <person name="Li L."/>
            <person name="Wei W."/>
            <person name="Wang X."/>
            <person name="Wang C."/>
            <person name="Yang T."/>
            <person name="Huo Q."/>
            <person name="Li W."/>
            <person name="Guo W."/>
            <person name="Chen H."/>
            <person name="Zhou L."/>
            <person name="Ni X."/>
            <person name="Tian J."/>
            <person name="Zhou Y."/>
            <person name="Sheng Y."/>
            <person name="Liu T."/>
            <person name="Pan Y."/>
            <person name="Xia L."/>
            <person name="Li J."/>
            <person name="Zhao F."/>
            <person name="Cao W."/>
        </authorList>
    </citation>
    <scope>NUCLEOTIDE SEQUENCE</scope>
    <source>
        <strain evidence="1">Hyas-2018</strain>
    </source>
</reference>
<sequence>MTQNSSNVSVVGNVLIPAKIMRLLQKGPKFGVEASLSAPNLIAMNRKVADKAQDDNRDRCLLEGVECLQEFAPKSKDFHCSRMFDDVVSFFKSNNLMLTQADKDVDEAKARWKKLRDTFRRALKERNRATKSRAPAGGDDLDEATQWIF</sequence>
<protein>
    <submittedName>
        <fullName evidence="1">Uncharacterized protein</fullName>
    </submittedName>
</protein>
<comment type="caution">
    <text evidence="1">The sequence shown here is derived from an EMBL/GenBank/DDBJ whole genome shotgun (WGS) entry which is preliminary data.</text>
</comment>
<gene>
    <name evidence="1" type="ORF">HPB50_023957</name>
</gene>
<organism evidence="1 2">
    <name type="scientific">Hyalomma asiaticum</name>
    <name type="common">Tick</name>
    <dbReference type="NCBI Taxonomy" id="266040"/>
    <lineage>
        <taxon>Eukaryota</taxon>
        <taxon>Metazoa</taxon>
        <taxon>Ecdysozoa</taxon>
        <taxon>Arthropoda</taxon>
        <taxon>Chelicerata</taxon>
        <taxon>Arachnida</taxon>
        <taxon>Acari</taxon>
        <taxon>Parasitiformes</taxon>
        <taxon>Ixodida</taxon>
        <taxon>Ixodoidea</taxon>
        <taxon>Ixodidae</taxon>
        <taxon>Hyalomminae</taxon>
        <taxon>Hyalomma</taxon>
    </lineage>
</organism>
<accession>A0ACB7S2N1</accession>
<keyword evidence="2" id="KW-1185">Reference proteome</keyword>
<dbReference type="Proteomes" id="UP000821845">
    <property type="component" value="Chromosome 6"/>
</dbReference>
<name>A0ACB7S2N1_HYAAI</name>
<evidence type="ECO:0000313" key="2">
    <source>
        <dbReference type="Proteomes" id="UP000821845"/>
    </source>
</evidence>
<proteinExistence type="predicted"/>